<organism evidence="1">
    <name type="scientific">Timema monikensis</name>
    <dbReference type="NCBI Taxonomy" id="170555"/>
    <lineage>
        <taxon>Eukaryota</taxon>
        <taxon>Metazoa</taxon>
        <taxon>Ecdysozoa</taxon>
        <taxon>Arthropoda</taxon>
        <taxon>Hexapoda</taxon>
        <taxon>Insecta</taxon>
        <taxon>Pterygota</taxon>
        <taxon>Neoptera</taxon>
        <taxon>Polyneoptera</taxon>
        <taxon>Phasmatodea</taxon>
        <taxon>Timematodea</taxon>
        <taxon>Timematoidea</taxon>
        <taxon>Timematidae</taxon>
        <taxon>Timema</taxon>
    </lineage>
</organism>
<accession>A0A7R9E7K4</accession>
<dbReference type="EMBL" id="OB793852">
    <property type="protein sequence ID" value="CAD7428766.1"/>
    <property type="molecule type" value="Genomic_DNA"/>
</dbReference>
<evidence type="ECO:0000313" key="1">
    <source>
        <dbReference type="EMBL" id="CAD7428766.1"/>
    </source>
</evidence>
<sequence length="244" mass="26595">MEGKGGKTTPSVQLTETRTLVCLSSSVQSIVRLRKEEGRGEGGQAVDGTQGVTHLTTHPRYCLHDRCRVSHTCHTFVTRCAVLEQATISQGEEFFSTASQYSFGLYASNLNLSVIGSLVECESSALDHVATESGKPFRKNHPQFTRPRFRTSISPSSAVELNTTSVFANYATEAGRVGSYLGTPPPPVHPIKIRTSDLLVLDSLAQHKTSTSANYATEAGQVSQTILGQVQTTQLRRPQEQEQR</sequence>
<reference evidence="1" key="1">
    <citation type="submission" date="2020-11" db="EMBL/GenBank/DDBJ databases">
        <authorList>
            <person name="Tran Van P."/>
        </authorList>
    </citation>
    <scope>NUCLEOTIDE SEQUENCE</scope>
</reference>
<name>A0A7R9E7K4_9NEOP</name>
<dbReference type="AlphaFoldDB" id="A0A7R9E7K4"/>
<protein>
    <submittedName>
        <fullName evidence="1">Uncharacterized protein</fullName>
    </submittedName>
</protein>
<gene>
    <name evidence="1" type="ORF">TMSB3V08_LOCUS5559</name>
</gene>
<proteinExistence type="predicted"/>